<evidence type="ECO:0000313" key="1">
    <source>
        <dbReference type="EMBL" id="CDW83698.1"/>
    </source>
</evidence>
<reference evidence="1 2" key="1">
    <citation type="submission" date="2014-06" db="EMBL/GenBank/DDBJ databases">
        <authorList>
            <person name="Swart Estienne"/>
        </authorList>
    </citation>
    <scope>NUCLEOTIDE SEQUENCE [LARGE SCALE GENOMIC DNA]</scope>
    <source>
        <strain evidence="1 2">130c</strain>
    </source>
</reference>
<dbReference type="EMBL" id="CCKQ01012095">
    <property type="protein sequence ID" value="CDW83698.1"/>
    <property type="molecule type" value="Genomic_DNA"/>
</dbReference>
<dbReference type="AlphaFoldDB" id="A0A078AS35"/>
<sequence length="70" mass="8506">MLQCKQQKPWIRMKCKIVTMQVEFDLNAEQDFRNRYDYAYEIKDLASRPNIESNEEIIFVISSTIDWQNE</sequence>
<protein>
    <submittedName>
        <fullName evidence="1">Uncharacterized protein</fullName>
    </submittedName>
</protein>
<keyword evidence="2" id="KW-1185">Reference proteome</keyword>
<name>A0A078AS35_STYLE</name>
<organism evidence="1 2">
    <name type="scientific">Stylonychia lemnae</name>
    <name type="common">Ciliate</name>
    <dbReference type="NCBI Taxonomy" id="5949"/>
    <lineage>
        <taxon>Eukaryota</taxon>
        <taxon>Sar</taxon>
        <taxon>Alveolata</taxon>
        <taxon>Ciliophora</taxon>
        <taxon>Intramacronucleata</taxon>
        <taxon>Spirotrichea</taxon>
        <taxon>Stichotrichia</taxon>
        <taxon>Sporadotrichida</taxon>
        <taxon>Oxytrichidae</taxon>
        <taxon>Stylonychinae</taxon>
        <taxon>Stylonychia</taxon>
    </lineage>
</organism>
<accession>A0A078AS35</accession>
<dbReference type="Proteomes" id="UP000039865">
    <property type="component" value="Unassembled WGS sequence"/>
</dbReference>
<dbReference type="InParanoid" id="A0A078AS35"/>
<proteinExistence type="predicted"/>
<gene>
    <name evidence="1" type="primary">Contig1750.g1897</name>
    <name evidence="1" type="ORF">STYLEM_12746</name>
</gene>
<evidence type="ECO:0000313" key="2">
    <source>
        <dbReference type="Proteomes" id="UP000039865"/>
    </source>
</evidence>